<dbReference type="NCBIfam" id="NF004113">
    <property type="entry name" value="PRK05602.1"/>
    <property type="match status" value="1"/>
</dbReference>
<gene>
    <name evidence="9" type="ORF">G4223_06015</name>
</gene>
<comment type="similarity">
    <text evidence="1 6">Belongs to the sigma-70 factor family. ECF subfamily.</text>
</comment>
<organism evidence="9 10">
    <name type="scientific">Magnetospirillum aberrantis SpK</name>
    <dbReference type="NCBI Taxonomy" id="908842"/>
    <lineage>
        <taxon>Bacteria</taxon>
        <taxon>Pseudomonadati</taxon>
        <taxon>Pseudomonadota</taxon>
        <taxon>Alphaproteobacteria</taxon>
        <taxon>Rhodospirillales</taxon>
        <taxon>Rhodospirillaceae</taxon>
        <taxon>Magnetospirillum</taxon>
    </lineage>
</organism>
<dbReference type="Proteomes" id="UP000480684">
    <property type="component" value="Unassembled WGS sequence"/>
</dbReference>
<reference evidence="9 10" key="1">
    <citation type="submission" date="2020-02" db="EMBL/GenBank/DDBJ databases">
        <authorList>
            <person name="Dziuba M."/>
            <person name="Kuznetsov B."/>
            <person name="Mardanov A."/>
            <person name="Ravin N."/>
            <person name="Grouzdev D."/>
        </authorList>
    </citation>
    <scope>NUCLEOTIDE SEQUENCE [LARGE SCALE GENOMIC DNA]</scope>
    <source>
        <strain evidence="9 10">SpK</strain>
    </source>
</reference>
<evidence type="ECO:0000256" key="2">
    <source>
        <dbReference type="ARBA" id="ARBA00023015"/>
    </source>
</evidence>
<dbReference type="PANTHER" id="PTHR43133">
    <property type="entry name" value="RNA POLYMERASE ECF-TYPE SIGMA FACTO"/>
    <property type="match status" value="1"/>
</dbReference>
<dbReference type="PANTHER" id="PTHR43133:SF8">
    <property type="entry name" value="RNA POLYMERASE SIGMA FACTOR HI_1459-RELATED"/>
    <property type="match status" value="1"/>
</dbReference>
<dbReference type="Pfam" id="PF08281">
    <property type="entry name" value="Sigma70_r4_2"/>
    <property type="match status" value="1"/>
</dbReference>
<comment type="caution">
    <text evidence="9">The sequence shown here is derived from an EMBL/GenBank/DDBJ whole genome shotgun (WGS) entry which is preliminary data.</text>
</comment>
<keyword evidence="4 6" id="KW-0238">DNA-binding</keyword>
<dbReference type="InterPro" id="IPR013249">
    <property type="entry name" value="RNA_pol_sigma70_r4_t2"/>
</dbReference>
<protein>
    <recommendedName>
        <fullName evidence="6">RNA polymerase sigma factor</fullName>
    </recommendedName>
</protein>
<dbReference type="Gene3D" id="1.10.1740.10">
    <property type="match status" value="1"/>
</dbReference>
<dbReference type="InterPro" id="IPR000838">
    <property type="entry name" value="RNA_pol_sigma70_ECF_CS"/>
</dbReference>
<keyword evidence="10" id="KW-1185">Reference proteome</keyword>
<keyword evidence="2 6" id="KW-0805">Transcription regulation</keyword>
<evidence type="ECO:0000256" key="4">
    <source>
        <dbReference type="ARBA" id="ARBA00023125"/>
    </source>
</evidence>
<dbReference type="NCBIfam" id="TIGR02937">
    <property type="entry name" value="sigma70-ECF"/>
    <property type="match status" value="1"/>
</dbReference>
<dbReference type="Pfam" id="PF04542">
    <property type="entry name" value="Sigma70_r2"/>
    <property type="match status" value="1"/>
</dbReference>
<dbReference type="InterPro" id="IPR039425">
    <property type="entry name" value="RNA_pol_sigma-70-like"/>
</dbReference>
<dbReference type="InterPro" id="IPR013324">
    <property type="entry name" value="RNA_pol_sigma_r3/r4-like"/>
</dbReference>
<evidence type="ECO:0000256" key="3">
    <source>
        <dbReference type="ARBA" id="ARBA00023082"/>
    </source>
</evidence>
<name>A0A7C9QTF4_9PROT</name>
<dbReference type="SUPFAM" id="SSF88946">
    <property type="entry name" value="Sigma2 domain of RNA polymerase sigma factors"/>
    <property type="match status" value="1"/>
</dbReference>
<keyword evidence="3 6" id="KW-0731">Sigma factor</keyword>
<feature type="domain" description="RNA polymerase sigma factor 70 region 4 type 2" evidence="8">
    <location>
        <begin position="116"/>
        <end position="166"/>
    </location>
</feature>
<dbReference type="GO" id="GO:0003677">
    <property type="term" value="F:DNA binding"/>
    <property type="evidence" value="ECO:0007669"/>
    <property type="project" value="UniProtKB-KW"/>
</dbReference>
<evidence type="ECO:0000313" key="9">
    <source>
        <dbReference type="EMBL" id="NFV79661.1"/>
    </source>
</evidence>
<evidence type="ECO:0000259" key="7">
    <source>
        <dbReference type="Pfam" id="PF04542"/>
    </source>
</evidence>
<dbReference type="InterPro" id="IPR036388">
    <property type="entry name" value="WH-like_DNA-bd_sf"/>
</dbReference>
<dbReference type="InterPro" id="IPR013325">
    <property type="entry name" value="RNA_pol_sigma_r2"/>
</dbReference>
<dbReference type="InterPro" id="IPR007627">
    <property type="entry name" value="RNA_pol_sigma70_r2"/>
</dbReference>
<dbReference type="GO" id="GO:0016987">
    <property type="term" value="F:sigma factor activity"/>
    <property type="evidence" value="ECO:0007669"/>
    <property type="project" value="UniProtKB-KW"/>
</dbReference>
<dbReference type="PROSITE" id="PS01063">
    <property type="entry name" value="SIGMA70_ECF"/>
    <property type="match status" value="1"/>
</dbReference>
<dbReference type="AlphaFoldDB" id="A0A7C9QTF4"/>
<sequence>MDDESLLAAIGRGDPTAFATLMERHGAFAMTLAIRMTGNIQDAEEVAQEAFLRVWSVAARWNPGGARFTTWLYRVVMNLCLDRKRRAPMAALDDVAEPADTAPDGLERCASDQARELVAEALATLPDRQRAAVSLCYYGEVSCQEAAEALDISLSALESLLVRGRRGLRDYFTRRGLEKMGDVL</sequence>
<evidence type="ECO:0000256" key="5">
    <source>
        <dbReference type="ARBA" id="ARBA00023163"/>
    </source>
</evidence>
<evidence type="ECO:0000256" key="1">
    <source>
        <dbReference type="ARBA" id="ARBA00010641"/>
    </source>
</evidence>
<keyword evidence="5 6" id="KW-0804">Transcription</keyword>
<feature type="domain" description="RNA polymerase sigma-70 region 2" evidence="7">
    <location>
        <begin position="21"/>
        <end position="87"/>
    </location>
</feature>
<dbReference type="SUPFAM" id="SSF88659">
    <property type="entry name" value="Sigma3 and sigma4 domains of RNA polymerase sigma factors"/>
    <property type="match status" value="1"/>
</dbReference>
<dbReference type="CDD" id="cd06171">
    <property type="entry name" value="Sigma70_r4"/>
    <property type="match status" value="1"/>
</dbReference>
<proteinExistence type="inferred from homology"/>
<evidence type="ECO:0000259" key="8">
    <source>
        <dbReference type="Pfam" id="PF08281"/>
    </source>
</evidence>
<evidence type="ECO:0000313" key="10">
    <source>
        <dbReference type="Proteomes" id="UP000480684"/>
    </source>
</evidence>
<dbReference type="EMBL" id="JAAIYP010000033">
    <property type="protein sequence ID" value="NFV79661.1"/>
    <property type="molecule type" value="Genomic_DNA"/>
</dbReference>
<dbReference type="GO" id="GO:0006352">
    <property type="term" value="P:DNA-templated transcription initiation"/>
    <property type="evidence" value="ECO:0007669"/>
    <property type="project" value="InterPro"/>
</dbReference>
<dbReference type="InterPro" id="IPR014284">
    <property type="entry name" value="RNA_pol_sigma-70_dom"/>
</dbReference>
<evidence type="ECO:0000256" key="6">
    <source>
        <dbReference type="RuleBase" id="RU000716"/>
    </source>
</evidence>
<accession>A0A7C9QTF4</accession>
<dbReference type="Gene3D" id="1.10.10.10">
    <property type="entry name" value="Winged helix-like DNA-binding domain superfamily/Winged helix DNA-binding domain"/>
    <property type="match status" value="1"/>
</dbReference>